<dbReference type="SUPFAM" id="SSF54001">
    <property type="entry name" value="Cysteine proteinases"/>
    <property type="match status" value="1"/>
</dbReference>
<dbReference type="STRING" id="1480615.AWJ14_01300"/>
<dbReference type="Proteomes" id="UP000094795">
    <property type="component" value="Unassembled WGS sequence"/>
</dbReference>
<dbReference type="EMBL" id="LQZT01000009">
    <property type="protein sequence ID" value="OCW58222.1"/>
    <property type="molecule type" value="Genomic_DNA"/>
</dbReference>
<gene>
    <name evidence="2" type="ORF">AWJ14_01300</name>
</gene>
<organism evidence="2 3">
    <name type="scientific">Hoeflea olei</name>
    <dbReference type="NCBI Taxonomy" id="1480615"/>
    <lineage>
        <taxon>Bacteria</taxon>
        <taxon>Pseudomonadati</taxon>
        <taxon>Pseudomonadota</taxon>
        <taxon>Alphaproteobacteria</taxon>
        <taxon>Hyphomicrobiales</taxon>
        <taxon>Rhizobiaceae</taxon>
        <taxon>Hoeflea</taxon>
    </lineage>
</organism>
<accession>A0A1C1YXK6</accession>
<sequence>MLIRFGFEIVVDCPVPVPMLLALSTHSEFGGRLIGADYVRSTAHTAPTTYLDGYGNWITRVVADQGTTTFWSDCVAEVSEAPDNVPHHAIQHRIEDLPDATLKFLTASRYCDSDSLGNFAWANFGQVPEGWARVAAISTFVHNHVTFGYKFGRPDKTARDVLEEKSGVCRDFAHLGVSLCRAMNIPARYASGYLGDIGVPDAGFDDFCAWFEVYLGGAWHTVDARYNTPRIGRILMVRGADAADVAMITSFGAYELSSFRVWTTELDDGLGDAEVMALLESLPRPRPGGPDFGLAVPGAVRLT</sequence>
<name>A0A1C1YXK6_9HYPH</name>
<reference evidence="2 3" key="1">
    <citation type="submission" date="2015-12" db="EMBL/GenBank/DDBJ databases">
        <authorList>
            <person name="Shamseldin A."/>
            <person name="Moawad H."/>
            <person name="Abd El-Rahim W.M."/>
            <person name="Sadowsky M.J."/>
        </authorList>
    </citation>
    <scope>NUCLEOTIDE SEQUENCE [LARGE SCALE GENOMIC DNA]</scope>
    <source>
        <strain evidence="2 3">JC234</strain>
    </source>
</reference>
<dbReference type="InterPro" id="IPR038765">
    <property type="entry name" value="Papain-like_cys_pep_sf"/>
</dbReference>
<evidence type="ECO:0000313" key="2">
    <source>
        <dbReference type="EMBL" id="OCW58222.1"/>
    </source>
</evidence>
<feature type="domain" description="Transglutaminase-like" evidence="1">
    <location>
        <begin position="161"/>
        <end position="226"/>
    </location>
</feature>
<evidence type="ECO:0000259" key="1">
    <source>
        <dbReference type="SMART" id="SM00460"/>
    </source>
</evidence>
<proteinExistence type="predicted"/>
<dbReference type="PANTHER" id="PTHR33490">
    <property type="entry name" value="BLR5614 PROTEIN-RELATED"/>
    <property type="match status" value="1"/>
</dbReference>
<dbReference type="AlphaFoldDB" id="A0A1C1YXK6"/>
<dbReference type="RefSeq" id="WP_066177151.1">
    <property type="nucleotide sequence ID" value="NZ_LQZT01000009.1"/>
</dbReference>
<comment type="caution">
    <text evidence="2">The sequence shown here is derived from an EMBL/GenBank/DDBJ whole genome shotgun (WGS) entry which is preliminary data.</text>
</comment>
<evidence type="ECO:0000313" key="3">
    <source>
        <dbReference type="Proteomes" id="UP000094795"/>
    </source>
</evidence>
<dbReference type="InterPro" id="IPR002931">
    <property type="entry name" value="Transglutaminase-like"/>
</dbReference>
<dbReference type="Gene3D" id="3.10.620.30">
    <property type="match status" value="1"/>
</dbReference>
<dbReference type="PANTHER" id="PTHR33490:SF12">
    <property type="entry name" value="BLL5557 PROTEIN"/>
    <property type="match status" value="1"/>
</dbReference>
<dbReference type="OrthoDB" id="5438043at2"/>
<protein>
    <submittedName>
        <fullName evidence="2">Transglutaminase</fullName>
    </submittedName>
</protein>
<dbReference type="SMART" id="SM00460">
    <property type="entry name" value="TGc"/>
    <property type="match status" value="1"/>
</dbReference>
<dbReference type="Gene3D" id="2.60.40.2250">
    <property type="match status" value="1"/>
</dbReference>
<dbReference type="Pfam" id="PF01841">
    <property type="entry name" value="Transglut_core"/>
    <property type="match status" value="1"/>
</dbReference>
<keyword evidence="3" id="KW-1185">Reference proteome</keyword>